<dbReference type="EMBL" id="JAMFTS010000003">
    <property type="protein sequence ID" value="KAJ4777643.1"/>
    <property type="molecule type" value="Genomic_DNA"/>
</dbReference>
<dbReference type="InterPro" id="IPR011990">
    <property type="entry name" value="TPR-like_helical_dom_sf"/>
</dbReference>
<dbReference type="PROSITE" id="PS50005">
    <property type="entry name" value="TPR"/>
    <property type="match status" value="1"/>
</dbReference>
<dbReference type="AlphaFoldDB" id="A0AAV8E8N9"/>
<dbReference type="Gene3D" id="1.25.40.10">
    <property type="entry name" value="Tetratricopeptide repeat domain"/>
    <property type="match status" value="2"/>
</dbReference>
<protein>
    <submittedName>
        <fullName evidence="2">Tetratricopeptide repeat (TPR)-like superfamily protein</fullName>
    </submittedName>
</protein>
<sequence length="563" mass="63444">MRRAFRLLCSSLSQPSICSYTTLRSNPLSLRSLQYPLPRLIQSLSHDPIPPSIDSAFQIDERKTGFDCFKTAELLVESQESENLEKALDFGIKALQIFEKSEGGWSVQVARSLLLLGQVSFKLKRFGESLDSLDASIEIIDSLEREKDGNSEIGLLAIEVNSQIAKVKNAMGRRWEALANLKRALELKVATLGPGNKDLATAYVDLAEAYMLALNYKDALPLCLKSLEIQKLEFGANSLEVAKVRELLGVIYTGLGQYTHAIEQNEITKSIYEALNLFKESVLMEIDTANVLIMIGQLEEATNRLKKAISKVHKWSELKAFVLVSMAKSLCHQEQFDDSKRCLEISLEILEKNQSTLPIKIAEAYADIAMLYETLNEFEISISLYKRSISISRDQEEMHHLEGSVSARLGWLLLFTQQADQAVPYLEMAIQRLEGCFSKRHFGLGYSYKHLGQAYLETDRPEMAVRYMSYAREIIEESFGLSHDDSIDVNQCLANAYGTMGSYELAIEFQQRVVDAWKRRGSGASDYLREAYRLLEQLRRKSEGCSSAVFPANSLPLLPSFSN</sequence>
<organism evidence="2 3">
    <name type="scientific">Rhynchospora pubera</name>
    <dbReference type="NCBI Taxonomy" id="906938"/>
    <lineage>
        <taxon>Eukaryota</taxon>
        <taxon>Viridiplantae</taxon>
        <taxon>Streptophyta</taxon>
        <taxon>Embryophyta</taxon>
        <taxon>Tracheophyta</taxon>
        <taxon>Spermatophyta</taxon>
        <taxon>Magnoliopsida</taxon>
        <taxon>Liliopsida</taxon>
        <taxon>Poales</taxon>
        <taxon>Cyperaceae</taxon>
        <taxon>Cyperoideae</taxon>
        <taxon>Rhynchosporeae</taxon>
        <taxon>Rhynchospora</taxon>
    </lineage>
</organism>
<keyword evidence="3" id="KW-1185">Reference proteome</keyword>
<accession>A0AAV8E8N9</accession>
<dbReference type="PANTHER" id="PTHR47459:SF3">
    <property type="entry name" value="OS03G0149400 PROTEIN"/>
    <property type="match status" value="1"/>
</dbReference>
<dbReference type="SUPFAM" id="SSF48452">
    <property type="entry name" value="TPR-like"/>
    <property type="match status" value="2"/>
</dbReference>
<keyword evidence="1" id="KW-0802">TPR repeat</keyword>
<comment type="caution">
    <text evidence="2">The sequence shown here is derived from an EMBL/GenBank/DDBJ whole genome shotgun (WGS) entry which is preliminary data.</text>
</comment>
<proteinExistence type="predicted"/>
<dbReference type="Pfam" id="PF13181">
    <property type="entry name" value="TPR_8"/>
    <property type="match status" value="1"/>
</dbReference>
<evidence type="ECO:0000256" key="1">
    <source>
        <dbReference type="PROSITE-ProRule" id="PRU00339"/>
    </source>
</evidence>
<dbReference type="SMART" id="SM00028">
    <property type="entry name" value="TPR"/>
    <property type="match status" value="9"/>
</dbReference>
<dbReference type="Pfam" id="PF13424">
    <property type="entry name" value="TPR_12"/>
    <property type="match status" value="1"/>
</dbReference>
<dbReference type="InterPro" id="IPR019734">
    <property type="entry name" value="TPR_rpt"/>
</dbReference>
<feature type="repeat" description="TPR" evidence="1">
    <location>
        <begin position="362"/>
        <end position="395"/>
    </location>
</feature>
<evidence type="ECO:0000313" key="3">
    <source>
        <dbReference type="Proteomes" id="UP001140206"/>
    </source>
</evidence>
<dbReference type="Proteomes" id="UP001140206">
    <property type="component" value="Chromosome 3"/>
</dbReference>
<evidence type="ECO:0000313" key="2">
    <source>
        <dbReference type="EMBL" id="KAJ4777643.1"/>
    </source>
</evidence>
<gene>
    <name evidence="2" type="ORF">LUZ62_061900</name>
</gene>
<reference evidence="2" key="1">
    <citation type="submission" date="2022-08" db="EMBL/GenBank/DDBJ databases">
        <authorList>
            <person name="Marques A."/>
        </authorList>
    </citation>
    <scope>NUCLEOTIDE SEQUENCE</scope>
    <source>
        <strain evidence="2">RhyPub2mFocal</strain>
        <tissue evidence="2">Leaves</tissue>
    </source>
</reference>
<dbReference type="PANTHER" id="PTHR47459">
    <property type="entry name" value="KINESIN LIGHT CHAIN-RELATED"/>
    <property type="match status" value="1"/>
</dbReference>
<name>A0AAV8E8N9_9POAL</name>